<feature type="domain" description="Pterin-binding" evidence="9">
    <location>
        <begin position="102"/>
        <end position="354"/>
    </location>
</feature>
<dbReference type="HOGENOM" id="CLU_008023_0_1_5"/>
<evidence type="ECO:0000256" key="1">
    <source>
        <dbReference type="ARBA" id="ARBA00000012"/>
    </source>
</evidence>
<keyword evidence="11" id="KW-1185">Reference proteome</keyword>
<dbReference type="OrthoDB" id="9811744at2"/>
<evidence type="ECO:0000256" key="7">
    <source>
        <dbReference type="ARBA" id="ARBA00022842"/>
    </source>
</evidence>
<dbReference type="GO" id="GO:0046872">
    <property type="term" value="F:metal ion binding"/>
    <property type="evidence" value="ECO:0007669"/>
    <property type="project" value="UniProtKB-KW"/>
</dbReference>
<dbReference type="EC" id="2.5.1.15" evidence="4"/>
<evidence type="ECO:0000313" key="11">
    <source>
        <dbReference type="Proteomes" id="UP000007460"/>
    </source>
</evidence>
<evidence type="ECO:0000256" key="4">
    <source>
        <dbReference type="ARBA" id="ARBA00012458"/>
    </source>
</evidence>
<dbReference type="CDD" id="cd00739">
    <property type="entry name" value="DHPS"/>
    <property type="match status" value="1"/>
</dbReference>
<accession>D5BPP5</accession>
<organism evidence="10 11">
    <name type="scientific">Puniceispirillum marinum (strain IMCC1322)</name>
    <dbReference type="NCBI Taxonomy" id="488538"/>
    <lineage>
        <taxon>Bacteria</taxon>
        <taxon>Pseudomonadati</taxon>
        <taxon>Pseudomonadota</taxon>
        <taxon>Alphaproteobacteria</taxon>
        <taxon>Candidatus Puniceispirillales</taxon>
        <taxon>Candidatus Puniceispirillaceae</taxon>
        <taxon>Candidatus Puniceispirillum</taxon>
    </lineage>
</organism>
<dbReference type="InterPro" id="IPR045031">
    <property type="entry name" value="DHP_synth-like"/>
</dbReference>
<keyword evidence="6" id="KW-0479">Metal-binding</keyword>
<name>D5BPP5_PUNMI</name>
<protein>
    <recommendedName>
        <fullName evidence="4">dihydropteroate synthase</fullName>
        <ecNumber evidence="4">2.5.1.15</ecNumber>
    </recommendedName>
</protein>
<evidence type="ECO:0000256" key="8">
    <source>
        <dbReference type="ARBA" id="ARBA00022909"/>
    </source>
</evidence>
<comment type="pathway">
    <text evidence="3">Cofactor biosynthesis; tetrahydrofolate biosynthesis; 7,8-dihydrofolate from 2-amino-4-hydroxy-6-hydroxymethyl-7,8-dihydropteridine diphosphate and 4-aminobenzoate: step 1/2.</text>
</comment>
<comment type="cofactor">
    <cofactor evidence="2">
        <name>Mg(2+)</name>
        <dbReference type="ChEBI" id="CHEBI:18420"/>
    </cofactor>
</comment>
<dbReference type="RefSeq" id="WP_013047174.1">
    <property type="nucleotide sequence ID" value="NC_014010.1"/>
</dbReference>
<evidence type="ECO:0000256" key="3">
    <source>
        <dbReference type="ARBA" id="ARBA00004763"/>
    </source>
</evidence>
<comment type="catalytic activity">
    <reaction evidence="1">
        <text>(7,8-dihydropterin-6-yl)methyl diphosphate + 4-aminobenzoate = 7,8-dihydropteroate + diphosphate</text>
        <dbReference type="Rhea" id="RHEA:19949"/>
        <dbReference type="ChEBI" id="CHEBI:17836"/>
        <dbReference type="ChEBI" id="CHEBI:17839"/>
        <dbReference type="ChEBI" id="CHEBI:33019"/>
        <dbReference type="ChEBI" id="CHEBI:72950"/>
        <dbReference type="EC" id="2.5.1.15"/>
    </reaction>
</comment>
<sequence length="363" mass="38279">MSDYAPINYKAALTLPPFACPTWIRPLVQNTPLDGALPLAGGWRQFSHVDVVQRDDDNSYAARRMHVDAVISTADDRNKAVAAIEHLTMPRADFAGLVMNKPQIMGILNVTPDSFSDGGQHNAPAKAIVAGAAMQTAGASIIDIGGESTRPGAEPITRNQELARILPPITGLAKAGALVSVDTRHADVMTRATKAGAGIINDVGGLRGDGALVAASDSGVPVIIMHMQGTPESMQNDPHYGFAPVEIYEFLEARISAAIDAGIPRDKIAVDPGFGFGKTVTHNMELMNWFGMLHGLGVPLLLGASRKSTIAKISRDEAADDRLAGSIALALQGINEGAQMIRVHDVPETAQAIAVQMALYDAV</sequence>
<dbReference type="Proteomes" id="UP000007460">
    <property type="component" value="Chromosome"/>
</dbReference>
<dbReference type="InterPro" id="IPR011005">
    <property type="entry name" value="Dihydropteroate_synth-like_sf"/>
</dbReference>
<reference evidence="10 11" key="1">
    <citation type="journal article" date="2010" name="J. Bacteriol.">
        <title>Complete genome sequence of "Candidatus Puniceispirillum marinum" IMCC1322, a representative of the SAR116 clade in the Alphaproteobacteria.</title>
        <authorList>
            <person name="Oh H.M."/>
            <person name="Kwon K.K."/>
            <person name="Kang I."/>
            <person name="Kang S.G."/>
            <person name="Lee J.H."/>
            <person name="Kim S.J."/>
            <person name="Cho J.C."/>
        </authorList>
    </citation>
    <scope>NUCLEOTIDE SEQUENCE [LARGE SCALE GENOMIC DNA]</scope>
    <source>
        <strain evidence="10 11">IMCC1322</strain>
    </source>
</reference>
<dbReference type="PANTHER" id="PTHR20941:SF1">
    <property type="entry name" value="FOLIC ACID SYNTHESIS PROTEIN FOL1"/>
    <property type="match status" value="1"/>
</dbReference>
<evidence type="ECO:0000256" key="2">
    <source>
        <dbReference type="ARBA" id="ARBA00001946"/>
    </source>
</evidence>
<dbReference type="Gene3D" id="3.20.20.20">
    <property type="entry name" value="Dihydropteroate synthase-like"/>
    <property type="match status" value="1"/>
</dbReference>
<dbReference type="InterPro" id="IPR000489">
    <property type="entry name" value="Pterin-binding_dom"/>
</dbReference>
<dbReference type="NCBIfam" id="TIGR01496">
    <property type="entry name" value="DHPS"/>
    <property type="match status" value="1"/>
</dbReference>
<evidence type="ECO:0000256" key="6">
    <source>
        <dbReference type="ARBA" id="ARBA00022723"/>
    </source>
</evidence>
<keyword evidence="5 10" id="KW-0808">Transferase</keyword>
<dbReference type="GO" id="GO:0004156">
    <property type="term" value="F:dihydropteroate synthase activity"/>
    <property type="evidence" value="ECO:0007669"/>
    <property type="project" value="UniProtKB-EC"/>
</dbReference>
<dbReference type="GO" id="GO:0046656">
    <property type="term" value="P:folic acid biosynthetic process"/>
    <property type="evidence" value="ECO:0007669"/>
    <property type="project" value="UniProtKB-KW"/>
</dbReference>
<dbReference type="GO" id="GO:0046654">
    <property type="term" value="P:tetrahydrofolate biosynthetic process"/>
    <property type="evidence" value="ECO:0007669"/>
    <property type="project" value="TreeGrafter"/>
</dbReference>
<evidence type="ECO:0000313" key="10">
    <source>
        <dbReference type="EMBL" id="ADE40547.1"/>
    </source>
</evidence>
<dbReference type="PROSITE" id="PS00793">
    <property type="entry name" value="DHPS_2"/>
    <property type="match status" value="1"/>
</dbReference>
<gene>
    <name evidence="10" type="ordered locus">SAR116_2304</name>
</gene>
<dbReference type="EMBL" id="CP001751">
    <property type="protein sequence ID" value="ADE40547.1"/>
    <property type="molecule type" value="Genomic_DNA"/>
</dbReference>
<dbReference type="InterPro" id="IPR006390">
    <property type="entry name" value="DHP_synth_dom"/>
</dbReference>
<keyword evidence="8" id="KW-0289">Folate biosynthesis</keyword>
<dbReference type="STRING" id="488538.SAR116_2304"/>
<dbReference type="KEGG" id="apb:SAR116_2304"/>
<dbReference type="Pfam" id="PF00809">
    <property type="entry name" value="Pterin_bind"/>
    <property type="match status" value="1"/>
</dbReference>
<dbReference type="PANTHER" id="PTHR20941">
    <property type="entry name" value="FOLATE SYNTHESIS PROTEINS"/>
    <property type="match status" value="1"/>
</dbReference>
<keyword evidence="7" id="KW-0460">Magnesium</keyword>
<dbReference type="PROSITE" id="PS50972">
    <property type="entry name" value="PTERIN_BINDING"/>
    <property type="match status" value="1"/>
</dbReference>
<evidence type="ECO:0000256" key="5">
    <source>
        <dbReference type="ARBA" id="ARBA00022679"/>
    </source>
</evidence>
<dbReference type="AlphaFoldDB" id="D5BPP5"/>
<dbReference type="eggNOG" id="COG0294">
    <property type="taxonomic scope" value="Bacteria"/>
</dbReference>
<evidence type="ECO:0000259" key="9">
    <source>
        <dbReference type="PROSITE" id="PS50972"/>
    </source>
</evidence>
<dbReference type="GO" id="GO:0005829">
    <property type="term" value="C:cytosol"/>
    <property type="evidence" value="ECO:0007669"/>
    <property type="project" value="TreeGrafter"/>
</dbReference>
<dbReference type="PROSITE" id="PS00792">
    <property type="entry name" value="DHPS_1"/>
    <property type="match status" value="1"/>
</dbReference>
<dbReference type="SUPFAM" id="SSF51717">
    <property type="entry name" value="Dihydropteroate synthetase-like"/>
    <property type="match status" value="1"/>
</dbReference>
<proteinExistence type="predicted"/>